<dbReference type="PATRIC" id="fig|1396.539.peg.2162"/>
<reference evidence="1 2" key="1">
    <citation type="submission" date="2015-09" db="EMBL/GenBank/DDBJ databases">
        <title>Bacillus cereus food isolates.</title>
        <authorList>
            <person name="Boekhorst J."/>
        </authorList>
    </citation>
    <scope>NUCLEOTIDE SEQUENCE [LARGE SCALE GENOMIC DNA]</scope>
    <source>
        <strain evidence="1 2">B4082</strain>
    </source>
</reference>
<gene>
    <name evidence="1" type="ORF">B4082_3193</name>
</gene>
<dbReference type="Proteomes" id="UP000076501">
    <property type="component" value="Unassembled WGS sequence"/>
</dbReference>
<dbReference type="AlphaFoldDB" id="A0A161QQS7"/>
<evidence type="ECO:0000313" key="2">
    <source>
        <dbReference type="Proteomes" id="UP000076501"/>
    </source>
</evidence>
<accession>A0A161QQS7</accession>
<dbReference type="EMBL" id="LJKA01000047">
    <property type="protein sequence ID" value="KZD33125.1"/>
    <property type="molecule type" value="Genomic_DNA"/>
</dbReference>
<evidence type="ECO:0000313" key="1">
    <source>
        <dbReference type="EMBL" id="KZD33125.1"/>
    </source>
</evidence>
<proteinExistence type="predicted"/>
<organism evidence="1 2">
    <name type="scientific">Bacillus cereus</name>
    <dbReference type="NCBI Taxonomy" id="1396"/>
    <lineage>
        <taxon>Bacteria</taxon>
        <taxon>Bacillati</taxon>
        <taxon>Bacillota</taxon>
        <taxon>Bacilli</taxon>
        <taxon>Bacillales</taxon>
        <taxon>Bacillaceae</taxon>
        <taxon>Bacillus</taxon>
        <taxon>Bacillus cereus group</taxon>
    </lineage>
</organism>
<sequence length="47" mass="5341">MNDTVIKESFCSSSSYLIKCKQIDAAILGDWKKEKTSFTVIEIQINN</sequence>
<name>A0A161QQS7_BACCE</name>
<comment type="caution">
    <text evidence="1">The sequence shown here is derived from an EMBL/GenBank/DDBJ whole genome shotgun (WGS) entry which is preliminary data.</text>
</comment>
<protein>
    <submittedName>
        <fullName evidence="1">Uncharacterized protein</fullName>
    </submittedName>
</protein>